<dbReference type="EMBL" id="CAJJDM010000006">
    <property type="protein sequence ID" value="CAD8045002.1"/>
    <property type="molecule type" value="Genomic_DNA"/>
</dbReference>
<evidence type="ECO:0000313" key="2">
    <source>
        <dbReference type="Proteomes" id="UP000688137"/>
    </source>
</evidence>
<proteinExistence type="predicted"/>
<gene>
    <name evidence="1" type="ORF">PPRIM_AZ9-3.1.T0090025</name>
</gene>
<accession>A0A8S1JQY5</accession>
<organism evidence="1 2">
    <name type="scientific">Paramecium primaurelia</name>
    <dbReference type="NCBI Taxonomy" id="5886"/>
    <lineage>
        <taxon>Eukaryota</taxon>
        <taxon>Sar</taxon>
        <taxon>Alveolata</taxon>
        <taxon>Ciliophora</taxon>
        <taxon>Intramacronucleata</taxon>
        <taxon>Oligohymenophorea</taxon>
        <taxon>Peniculida</taxon>
        <taxon>Parameciidae</taxon>
        <taxon>Paramecium</taxon>
    </lineage>
</organism>
<protein>
    <submittedName>
        <fullName evidence="1">Uncharacterized protein</fullName>
    </submittedName>
</protein>
<name>A0A8S1JQY5_PARPR</name>
<comment type="caution">
    <text evidence="1">The sequence shown here is derived from an EMBL/GenBank/DDBJ whole genome shotgun (WGS) entry which is preliminary data.</text>
</comment>
<keyword evidence="2" id="KW-1185">Reference proteome</keyword>
<dbReference type="Proteomes" id="UP000688137">
    <property type="component" value="Unassembled WGS sequence"/>
</dbReference>
<evidence type="ECO:0000313" key="1">
    <source>
        <dbReference type="EMBL" id="CAD8045002.1"/>
    </source>
</evidence>
<dbReference type="AlphaFoldDB" id="A0A8S1JQY5"/>
<sequence>MKELQEEFENNGEKQRQKFLKHFYEILDNPKNDQIIRWHEHGFCYMECR</sequence>
<reference evidence="1" key="1">
    <citation type="submission" date="2021-01" db="EMBL/GenBank/DDBJ databases">
        <authorList>
            <consortium name="Genoscope - CEA"/>
            <person name="William W."/>
        </authorList>
    </citation>
    <scope>NUCLEOTIDE SEQUENCE</scope>
</reference>